<keyword evidence="7 13" id="KW-1133">Transmembrane helix</keyword>
<evidence type="ECO:0000256" key="12">
    <source>
        <dbReference type="SAM" id="MobiDB-lite"/>
    </source>
</evidence>
<dbReference type="PROSITE" id="PS00514">
    <property type="entry name" value="FIBRINOGEN_C_1"/>
    <property type="match status" value="1"/>
</dbReference>
<feature type="chain" id="PRO_5045753761" evidence="14">
    <location>
        <begin position="30"/>
        <end position="444"/>
    </location>
</feature>
<feature type="transmembrane region" description="Helical" evidence="13">
    <location>
        <begin position="140"/>
        <end position="160"/>
    </location>
</feature>
<dbReference type="CDD" id="cd00087">
    <property type="entry name" value="FReD"/>
    <property type="match status" value="1"/>
</dbReference>
<dbReference type="InterPro" id="IPR020837">
    <property type="entry name" value="Fibrinogen_CS"/>
</dbReference>
<comment type="subcellular location">
    <subcellularLocation>
        <location evidence="1">Membrane</location>
        <topology evidence="1">Single-pass type I membrane protein</topology>
    </subcellularLocation>
    <subcellularLocation>
        <location evidence="2">Secreted</location>
    </subcellularLocation>
</comment>
<dbReference type="PROSITE" id="PS51406">
    <property type="entry name" value="FIBRINOGEN_C_2"/>
    <property type="match status" value="1"/>
</dbReference>
<keyword evidence="17" id="KW-1185">Reference proteome</keyword>
<keyword evidence="8 13" id="KW-0472">Membrane</keyword>
<dbReference type="InterPro" id="IPR050373">
    <property type="entry name" value="Fibrinogen_C-term_domain"/>
</dbReference>
<evidence type="ECO:0000256" key="7">
    <source>
        <dbReference type="ARBA" id="ARBA00022989"/>
    </source>
</evidence>
<evidence type="ECO:0000256" key="2">
    <source>
        <dbReference type="ARBA" id="ARBA00004613"/>
    </source>
</evidence>
<comment type="similarity">
    <text evidence="3">Belongs to the CD164 family.</text>
</comment>
<dbReference type="Pfam" id="PF00147">
    <property type="entry name" value="Fibrinogen_C"/>
    <property type="match status" value="1"/>
</dbReference>
<dbReference type="InterPro" id="IPR036056">
    <property type="entry name" value="Fibrinogen-like_C"/>
</dbReference>
<gene>
    <name evidence="16" type="primary">FCN3</name>
    <name evidence="16" type="ORF">P7K49_015783</name>
</gene>
<evidence type="ECO:0000256" key="8">
    <source>
        <dbReference type="ARBA" id="ARBA00023136"/>
    </source>
</evidence>
<evidence type="ECO:0000313" key="17">
    <source>
        <dbReference type="Proteomes" id="UP001266305"/>
    </source>
</evidence>
<comment type="caution">
    <text evidence="16">The sequence shown here is derived from an EMBL/GenBank/DDBJ whole genome shotgun (WGS) entry which is preliminary data.</text>
</comment>
<keyword evidence="4" id="KW-0964">Secreted</keyword>
<feature type="domain" description="Fibrinogen C-terminal" evidence="15">
    <location>
        <begin position="214"/>
        <end position="444"/>
    </location>
</feature>
<keyword evidence="10" id="KW-0325">Glycoprotein</keyword>
<sequence length="444" mass="48205">MEAPGPRAVRTALCGGYCWLLLCTQLAVAGKGARGFGRGALIRLNIWPAVQGGCKQLEVCERCVEGDRASNLSGCVWEQCRPEEPGHCVAQAEVVREGCSTYNRSEACPAAHHHPTYEPKTVTTGSPLVPEAHNPGFDGASFVGGVVLVLSLQAVAFFVLRFLKAKDSTYQTLGPSKMGLLQILLSLWLLLLGGPACLKTQDHPSCPGPRELEASKVVLLPSCPGAPGSPGEKGAPGPQGQPGPPGKMGPKGEPGDPANLLRCQEGPRNCQELLSKGATLSGWGGWLVFQRCQDGSVDFFCSWSSYKAGFGKQESEFWLGNENLHQLTLQGTWELRVELEDFNSNRTFAQYATFRLLGQVDHYQLVLGNFHSGKSFTTYDTDHDLSESNCAVIVHGAWWYGSCYRSNLNGRYTMSEAAAHKYGIDWASGRGVGHPYRRVRMMLQ</sequence>
<dbReference type="SUPFAM" id="SSF56496">
    <property type="entry name" value="Fibrinogen C-terminal domain-like"/>
    <property type="match status" value="1"/>
</dbReference>
<evidence type="ECO:0000256" key="10">
    <source>
        <dbReference type="ARBA" id="ARBA00023180"/>
    </source>
</evidence>
<keyword evidence="9" id="KW-1015">Disulfide bond</keyword>
<evidence type="ECO:0000256" key="1">
    <source>
        <dbReference type="ARBA" id="ARBA00004479"/>
    </source>
</evidence>
<protein>
    <submittedName>
        <fullName evidence="16">Ficolin-3</fullName>
    </submittedName>
</protein>
<evidence type="ECO:0000256" key="9">
    <source>
        <dbReference type="ARBA" id="ARBA00023157"/>
    </source>
</evidence>
<organism evidence="16 17">
    <name type="scientific">Saguinus oedipus</name>
    <name type="common">Cotton-top tamarin</name>
    <name type="synonym">Oedipomidas oedipus</name>
    <dbReference type="NCBI Taxonomy" id="9490"/>
    <lineage>
        <taxon>Eukaryota</taxon>
        <taxon>Metazoa</taxon>
        <taxon>Chordata</taxon>
        <taxon>Craniata</taxon>
        <taxon>Vertebrata</taxon>
        <taxon>Euteleostomi</taxon>
        <taxon>Mammalia</taxon>
        <taxon>Eutheria</taxon>
        <taxon>Euarchontoglires</taxon>
        <taxon>Primates</taxon>
        <taxon>Haplorrhini</taxon>
        <taxon>Platyrrhini</taxon>
        <taxon>Cebidae</taxon>
        <taxon>Callitrichinae</taxon>
        <taxon>Saguinus</taxon>
    </lineage>
</organism>
<evidence type="ECO:0000256" key="11">
    <source>
        <dbReference type="ARBA" id="ARBA00023278"/>
    </source>
</evidence>
<dbReference type="InterPro" id="IPR002181">
    <property type="entry name" value="Fibrinogen_a/b/g_C_dom"/>
</dbReference>
<evidence type="ECO:0000256" key="13">
    <source>
        <dbReference type="SAM" id="Phobius"/>
    </source>
</evidence>
<evidence type="ECO:0000256" key="14">
    <source>
        <dbReference type="SAM" id="SignalP"/>
    </source>
</evidence>
<accession>A0ABQ9VBG9</accession>
<dbReference type="PANTHER" id="PTHR19143">
    <property type="entry name" value="FIBRINOGEN/TENASCIN/ANGIOPOEITIN"/>
    <property type="match status" value="1"/>
</dbReference>
<dbReference type="Gene3D" id="3.90.215.10">
    <property type="entry name" value="Gamma Fibrinogen, chain A, domain 1"/>
    <property type="match status" value="1"/>
</dbReference>
<evidence type="ECO:0000256" key="6">
    <source>
        <dbReference type="ARBA" id="ARBA00022729"/>
    </source>
</evidence>
<dbReference type="Pfam" id="PF05283">
    <property type="entry name" value="MGC-24"/>
    <property type="match status" value="1"/>
</dbReference>
<evidence type="ECO:0000256" key="5">
    <source>
        <dbReference type="ARBA" id="ARBA00022692"/>
    </source>
</evidence>
<name>A0ABQ9VBG9_SAGOE</name>
<dbReference type="SMART" id="SM00186">
    <property type="entry name" value="FBG"/>
    <property type="match status" value="1"/>
</dbReference>
<proteinExistence type="inferred from homology"/>
<keyword evidence="11" id="KW-0379">Hydroxylation</keyword>
<evidence type="ECO:0000313" key="16">
    <source>
        <dbReference type="EMBL" id="KAK2106269.1"/>
    </source>
</evidence>
<evidence type="ECO:0000256" key="3">
    <source>
        <dbReference type="ARBA" id="ARBA00005341"/>
    </source>
</evidence>
<evidence type="ECO:0000256" key="4">
    <source>
        <dbReference type="ARBA" id="ARBA00022525"/>
    </source>
</evidence>
<feature type="signal peptide" evidence="14">
    <location>
        <begin position="1"/>
        <end position="29"/>
    </location>
</feature>
<evidence type="ECO:0000259" key="15">
    <source>
        <dbReference type="PROSITE" id="PS51406"/>
    </source>
</evidence>
<dbReference type="EMBL" id="JASSZA010000007">
    <property type="protein sequence ID" value="KAK2106269.1"/>
    <property type="molecule type" value="Genomic_DNA"/>
</dbReference>
<feature type="region of interest" description="Disordered" evidence="12">
    <location>
        <begin position="225"/>
        <end position="259"/>
    </location>
</feature>
<dbReference type="InterPro" id="IPR007947">
    <property type="entry name" value="CD164_MGC24"/>
</dbReference>
<keyword evidence="5 13" id="KW-0812">Transmembrane</keyword>
<dbReference type="InterPro" id="IPR014716">
    <property type="entry name" value="Fibrinogen_a/b/g_C_1"/>
</dbReference>
<dbReference type="PANTHER" id="PTHR19143:SF415">
    <property type="entry name" value="FICOLIN-3"/>
    <property type="match status" value="1"/>
</dbReference>
<reference evidence="16 17" key="1">
    <citation type="submission" date="2023-05" db="EMBL/GenBank/DDBJ databases">
        <title>B98-5 Cell Line De Novo Hybrid Assembly: An Optical Mapping Approach.</title>
        <authorList>
            <person name="Kananen K."/>
            <person name="Auerbach J.A."/>
            <person name="Kautto E."/>
            <person name="Blachly J.S."/>
        </authorList>
    </citation>
    <scope>NUCLEOTIDE SEQUENCE [LARGE SCALE GENOMIC DNA]</scope>
    <source>
        <strain evidence="16">B95-8</strain>
        <tissue evidence="16">Cell line</tissue>
    </source>
</reference>
<dbReference type="Proteomes" id="UP001266305">
    <property type="component" value="Unassembled WGS sequence"/>
</dbReference>
<keyword evidence="6 14" id="KW-0732">Signal</keyword>